<dbReference type="OMA" id="CKESIQC"/>
<dbReference type="HOGENOM" id="CLU_006753_0_0_1"/>
<dbReference type="KEGG" id="ptm:GSPATT00039317001"/>
<dbReference type="OrthoDB" id="311595at2759"/>
<evidence type="ECO:0008006" key="3">
    <source>
        <dbReference type="Google" id="ProtNLM"/>
    </source>
</evidence>
<sequence length="1000" mass="117063">MFIIVFVISVVGFNPDIQFTNEQEISMFPTIGENYEFYLSYLKEPQLTCKLHPQIPNVKLLNQCEEIQREKGNQFISMSSNYTHFSTLAKQNEITLYQWKNSKFQQVGESLTIDASFNCFNINLSENFAILVDCYQNKQFFLIQFIDGQQIIAYKIQSTVPTSTKIQSIVNGTNAFIVYAQYFKKYSIISLLTSQFQNSSSLNNQFVDFDIPNTISPNIYAITSSEIYQLQISPDSQYYIQYQFSQSSMNNFNAISAFYNIWTYSQCDQIQLSYLYHSKSMTAPLLGCEKIIIKIGIGIPTQSGQPIQKMLQSEQFIVYQSLDTIMISQQKTKEHFSYRLNHSNNSLLYFNQDNELFSFNSDIIVYKITRPIIQVNLTNLQVAGNNYTFKLICKSLQQGNCTYTYSNFYLQVLPENDTNIYVMFNQDYPQYQTSLNYSAYNYFNSFSGQLLHYAQNQNEPYFYLQKITFQNVGKVIQNYHLAQIFSINYPFVEKQYLIGYDNETLNFVYCYYSNQNNSYYFTTLTSINISVNAKSLKLAYSIEPTMIISGLNTNDTIYLFQSQNNSNIYDITLSNYTFDQQFQDFVITYNSIIILILNQEINIMTLNFTNTFSLNQESINNLFENIQFNPIQIAVNAQLQSSLLYINNINEVIIFSIDQNCFPIPISLIQVDFKIKQINLVNQLLILSYTCNKGQNICFSVWNVENLPNYYYQTHLQWVQFDNNIIIQSDNLFFYVNFSNYTVYVYNPQLPYHMSLYYMLQLTSPIQCSESFYLSLKQQETKSIVISNSNVYFLLVVQGFSLTSQEYNYEFNNSISYPLFIYNFTVTSAQNETSSYQTPNQSITSYSNFTVFQNQSNISIQLTQDYIIPESKNFTYPMNLILDRQVSCCQIINIDQKNEEAQYCKLTPLSYNSTKILNFQNYSLITSINNEFFALQNCSYIQTITSDLDNKFNLNYEYLNLSECLKSTCIQIQLIFHLSKQYFIIFTKFYYQMLMVRQLI</sequence>
<reference evidence="1 2" key="1">
    <citation type="journal article" date="2006" name="Nature">
        <title>Global trends of whole-genome duplications revealed by the ciliate Paramecium tetraurelia.</title>
        <authorList>
            <consortium name="Genoscope"/>
            <person name="Aury J.-M."/>
            <person name="Jaillon O."/>
            <person name="Duret L."/>
            <person name="Noel B."/>
            <person name="Jubin C."/>
            <person name="Porcel B.M."/>
            <person name="Segurens B."/>
            <person name="Daubin V."/>
            <person name="Anthouard V."/>
            <person name="Aiach N."/>
            <person name="Arnaiz O."/>
            <person name="Billaut A."/>
            <person name="Beisson J."/>
            <person name="Blanc I."/>
            <person name="Bouhouche K."/>
            <person name="Camara F."/>
            <person name="Duharcourt S."/>
            <person name="Guigo R."/>
            <person name="Gogendeau D."/>
            <person name="Katinka M."/>
            <person name="Keller A.-M."/>
            <person name="Kissmehl R."/>
            <person name="Klotz C."/>
            <person name="Koll F."/>
            <person name="Le Moue A."/>
            <person name="Lepere C."/>
            <person name="Malinsky S."/>
            <person name="Nowacki M."/>
            <person name="Nowak J.K."/>
            <person name="Plattner H."/>
            <person name="Poulain J."/>
            <person name="Ruiz F."/>
            <person name="Serrano V."/>
            <person name="Zagulski M."/>
            <person name="Dessen P."/>
            <person name="Betermier M."/>
            <person name="Weissenbach J."/>
            <person name="Scarpelli C."/>
            <person name="Schachter V."/>
            <person name="Sperling L."/>
            <person name="Meyer E."/>
            <person name="Cohen J."/>
            <person name="Wincker P."/>
        </authorList>
    </citation>
    <scope>NUCLEOTIDE SEQUENCE [LARGE SCALE GENOMIC DNA]</scope>
    <source>
        <strain evidence="1 2">Stock d4-2</strain>
    </source>
</reference>
<name>A0D8D2_PARTE</name>
<dbReference type="RefSeq" id="XP_001446696.1">
    <property type="nucleotide sequence ID" value="XM_001446659.1"/>
</dbReference>
<dbReference type="EMBL" id="CT868324">
    <property type="protein sequence ID" value="CAK79299.1"/>
    <property type="molecule type" value="Genomic_DNA"/>
</dbReference>
<dbReference type="GeneID" id="5032481"/>
<protein>
    <recommendedName>
        <fullName evidence="3">Transmembrane protein</fullName>
    </recommendedName>
</protein>
<accession>A0D8D2</accession>
<dbReference type="InParanoid" id="A0D8D2"/>
<proteinExistence type="predicted"/>
<dbReference type="Proteomes" id="UP000000600">
    <property type="component" value="Unassembled WGS sequence"/>
</dbReference>
<organism evidence="1 2">
    <name type="scientific">Paramecium tetraurelia</name>
    <dbReference type="NCBI Taxonomy" id="5888"/>
    <lineage>
        <taxon>Eukaryota</taxon>
        <taxon>Sar</taxon>
        <taxon>Alveolata</taxon>
        <taxon>Ciliophora</taxon>
        <taxon>Intramacronucleata</taxon>
        <taxon>Oligohymenophorea</taxon>
        <taxon>Peniculida</taxon>
        <taxon>Parameciidae</taxon>
        <taxon>Paramecium</taxon>
    </lineage>
</organism>
<dbReference type="AlphaFoldDB" id="A0D8D2"/>
<keyword evidence="2" id="KW-1185">Reference proteome</keyword>
<evidence type="ECO:0000313" key="2">
    <source>
        <dbReference type="Proteomes" id="UP000000600"/>
    </source>
</evidence>
<gene>
    <name evidence="1" type="ORF">GSPATT00039317001</name>
</gene>
<evidence type="ECO:0000313" key="1">
    <source>
        <dbReference type="EMBL" id="CAK79299.1"/>
    </source>
</evidence>